<dbReference type="Proteomes" id="UP001201262">
    <property type="component" value="Unassembled WGS sequence"/>
</dbReference>
<evidence type="ECO:0000256" key="5">
    <source>
        <dbReference type="ARBA" id="ARBA00023004"/>
    </source>
</evidence>
<keyword evidence="4" id="KW-0560">Oxidoreductase</keyword>
<keyword evidence="7" id="KW-1133">Transmembrane helix</keyword>
<keyword evidence="6" id="KW-0503">Monooxygenase</keyword>
<evidence type="ECO:0000256" key="3">
    <source>
        <dbReference type="ARBA" id="ARBA00022723"/>
    </source>
</evidence>
<evidence type="ECO:0000256" key="6">
    <source>
        <dbReference type="ARBA" id="ARBA00023033"/>
    </source>
</evidence>
<dbReference type="GO" id="GO:0016705">
    <property type="term" value="F:oxidoreductase activity, acting on paired donors, with incorporation or reduction of molecular oxygen"/>
    <property type="evidence" value="ECO:0007669"/>
    <property type="project" value="InterPro"/>
</dbReference>
<name>A0AAD4PSS1_9EURO</name>
<dbReference type="GO" id="GO:0004497">
    <property type="term" value="F:monooxygenase activity"/>
    <property type="evidence" value="ECO:0007669"/>
    <property type="project" value="UniProtKB-KW"/>
</dbReference>
<evidence type="ECO:0000256" key="2">
    <source>
        <dbReference type="ARBA" id="ARBA00010617"/>
    </source>
</evidence>
<keyword evidence="5" id="KW-0408">Iron</keyword>
<keyword evidence="7" id="KW-0812">Transmembrane</keyword>
<accession>A0AAD4PSS1</accession>
<evidence type="ECO:0000256" key="7">
    <source>
        <dbReference type="SAM" id="Phobius"/>
    </source>
</evidence>
<gene>
    <name evidence="8" type="ORF">BGW36DRAFT_437652</name>
</gene>
<protein>
    <submittedName>
        <fullName evidence="8">Uncharacterized protein</fullName>
    </submittedName>
</protein>
<keyword evidence="9" id="KW-1185">Reference proteome</keyword>
<organism evidence="8 9">
    <name type="scientific">Talaromyces proteolyticus</name>
    <dbReference type="NCBI Taxonomy" id="1131652"/>
    <lineage>
        <taxon>Eukaryota</taxon>
        <taxon>Fungi</taxon>
        <taxon>Dikarya</taxon>
        <taxon>Ascomycota</taxon>
        <taxon>Pezizomycotina</taxon>
        <taxon>Eurotiomycetes</taxon>
        <taxon>Eurotiomycetidae</taxon>
        <taxon>Eurotiales</taxon>
        <taxon>Trichocomaceae</taxon>
        <taxon>Talaromyces</taxon>
        <taxon>Talaromyces sect. Bacilispori</taxon>
    </lineage>
</organism>
<dbReference type="EMBL" id="JAJTJA010000011">
    <property type="protein sequence ID" value="KAH8691946.1"/>
    <property type="molecule type" value="Genomic_DNA"/>
</dbReference>
<comment type="similarity">
    <text evidence="2">Belongs to the cytochrome P450 family.</text>
</comment>
<comment type="cofactor">
    <cofactor evidence="1">
        <name>heme</name>
        <dbReference type="ChEBI" id="CHEBI:30413"/>
    </cofactor>
</comment>
<keyword evidence="3" id="KW-0479">Metal-binding</keyword>
<evidence type="ECO:0000313" key="9">
    <source>
        <dbReference type="Proteomes" id="UP001201262"/>
    </source>
</evidence>
<dbReference type="InterPro" id="IPR036396">
    <property type="entry name" value="Cyt_P450_sf"/>
</dbReference>
<keyword evidence="7" id="KW-0472">Membrane</keyword>
<evidence type="ECO:0000256" key="1">
    <source>
        <dbReference type="ARBA" id="ARBA00001971"/>
    </source>
</evidence>
<comment type="caution">
    <text evidence="8">The sequence shown here is derived from an EMBL/GenBank/DDBJ whole genome shotgun (WGS) entry which is preliminary data.</text>
</comment>
<sequence length="279" mass="31130">MSQHQSDGLETYGFMSYQALIGTAIILVSLLIHLLRSNRTLKLPLLGDSTSEGLGRILAEAYSEYPKSLFALDSAHHSTVVLPISLLDEVKSLPEHQVSLAESFSHRFFGQYTSIGLPPAAAIKAIRLDLTSNIASSLDHLQDECKYAFSIGVPECPNTWTPIHVYPVLTRMIALLSGRVFVGLPLSRDDKWVNITIDYTMDAFHCVSKLRSYSNFVRPFVAPFLAETKAIRRHYANARILLKPVLEQRLKDMQTPGFQSPNDLMEVSSVSQESISHNQ</sequence>
<reference evidence="8" key="1">
    <citation type="submission" date="2021-12" db="EMBL/GenBank/DDBJ databases">
        <title>Convergent genome expansion in fungi linked to evolution of root-endophyte symbiosis.</title>
        <authorList>
            <consortium name="DOE Joint Genome Institute"/>
            <person name="Ke Y.-H."/>
            <person name="Bonito G."/>
            <person name="Liao H.-L."/>
            <person name="Looney B."/>
            <person name="Rojas-Flechas A."/>
            <person name="Nash J."/>
            <person name="Hameed K."/>
            <person name="Schadt C."/>
            <person name="Martin F."/>
            <person name="Crous P.W."/>
            <person name="Miettinen O."/>
            <person name="Magnuson J.K."/>
            <person name="Labbe J."/>
            <person name="Jacobson D."/>
            <person name="Doktycz M.J."/>
            <person name="Veneault-Fourrey C."/>
            <person name="Kuo A."/>
            <person name="Mondo S."/>
            <person name="Calhoun S."/>
            <person name="Riley R."/>
            <person name="Ohm R."/>
            <person name="LaButti K."/>
            <person name="Andreopoulos B."/>
            <person name="Pangilinan J."/>
            <person name="Nolan M."/>
            <person name="Tritt A."/>
            <person name="Clum A."/>
            <person name="Lipzen A."/>
            <person name="Daum C."/>
            <person name="Barry K."/>
            <person name="Grigoriev I.V."/>
            <person name="Vilgalys R."/>
        </authorList>
    </citation>
    <scope>NUCLEOTIDE SEQUENCE</scope>
    <source>
        <strain evidence="8">PMI_201</strain>
    </source>
</reference>
<proteinExistence type="inferred from homology"/>
<dbReference type="GO" id="GO:0005506">
    <property type="term" value="F:iron ion binding"/>
    <property type="evidence" value="ECO:0007669"/>
    <property type="project" value="InterPro"/>
</dbReference>
<dbReference type="PANTHER" id="PTHR46206">
    <property type="entry name" value="CYTOCHROME P450"/>
    <property type="match status" value="1"/>
</dbReference>
<feature type="transmembrane region" description="Helical" evidence="7">
    <location>
        <begin position="12"/>
        <end position="35"/>
    </location>
</feature>
<evidence type="ECO:0000313" key="8">
    <source>
        <dbReference type="EMBL" id="KAH8691946.1"/>
    </source>
</evidence>
<dbReference type="GeneID" id="70251755"/>
<dbReference type="SUPFAM" id="SSF48264">
    <property type="entry name" value="Cytochrome P450"/>
    <property type="match status" value="1"/>
</dbReference>
<dbReference type="AlphaFoldDB" id="A0AAD4PSS1"/>
<dbReference type="PANTHER" id="PTHR46206:SF6">
    <property type="entry name" value="CYTOCHROME P450 MONOOXYGENASE AN1598-RELATED"/>
    <property type="match status" value="1"/>
</dbReference>
<dbReference type="RefSeq" id="XP_046067943.1">
    <property type="nucleotide sequence ID" value="XM_046221468.1"/>
</dbReference>
<dbReference type="GO" id="GO:0020037">
    <property type="term" value="F:heme binding"/>
    <property type="evidence" value="ECO:0007669"/>
    <property type="project" value="InterPro"/>
</dbReference>
<evidence type="ECO:0000256" key="4">
    <source>
        <dbReference type="ARBA" id="ARBA00023002"/>
    </source>
</evidence>